<keyword evidence="5 11" id="KW-0285">Flavoprotein</keyword>
<dbReference type="InterPro" id="IPR004416">
    <property type="entry name" value="MnmG"/>
</dbReference>
<name>A0AAD0WPF9_9BACT</name>
<dbReference type="FunFam" id="1.10.150.570:FF:000001">
    <property type="entry name" value="tRNA uridine 5-carboxymethylaminomethyl modification enzyme MnmG"/>
    <property type="match status" value="1"/>
</dbReference>
<dbReference type="InterPro" id="IPR020595">
    <property type="entry name" value="MnmG-rel_CS"/>
</dbReference>
<dbReference type="Pfam" id="PF13932">
    <property type="entry name" value="SAM_GIDA_C"/>
    <property type="match status" value="1"/>
</dbReference>
<dbReference type="InterPro" id="IPR047001">
    <property type="entry name" value="MnmG_C_subdom"/>
</dbReference>
<dbReference type="InterPro" id="IPR049312">
    <property type="entry name" value="GIDA_C_N"/>
</dbReference>
<keyword evidence="11" id="KW-0963">Cytoplasm</keyword>
<dbReference type="EMBL" id="CP032099">
    <property type="protein sequence ID" value="AXX85721.1"/>
    <property type="molecule type" value="Genomic_DNA"/>
</dbReference>
<comment type="subcellular location">
    <subcellularLocation>
        <location evidence="11">Cytoplasm</location>
    </subcellularLocation>
</comment>
<dbReference type="InterPro" id="IPR026904">
    <property type="entry name" value="MnmG_C"/>
</dbReference>
<dbReference type="AlphaFoldDB" id="A0AAD0WPF9"/>
<gene>
    <name evidence="11 13" type="primary">mnmG</name>
    <name evidence="11" type="synonym">gidA</name>
    <name evidence="13" type="ORF">ASKIR_1954</name>
    <name evidence="14" type="ORF">CP959_09125</name>
</gene>
<dbReference type="Pfam" id="PF01134">
    <property type="entry name" value="GIDA"/>
    <property type="match status" value="1"/>
</dbReference>
<dbReference type="Gene3D" id="1.10.150.570">
    <property type="entry name" value="GidA associated domain, C-terminal subdomain"/>
    <property type="match status" value="1"/>
</dbReference>
<dbReference type="SUPFAM" id="SSF51905">
    <property type="entry name" value="FAD/NAD(P)-binding domain"/>
    <property type="match status" value="1"/>
</dbReference>
<dbReference type="RefSeq" id="WP_115588061.1">
    <property type="nucleotide sequence ID" value="NZ_CP032099.1"/>
</dbReference>
<evidence type="ECO:0000256" key="11">
    <source>
        <dbReference type="HAMAP-Rule" id="MF_00129"/>
    </source>
</evidence>
<evidence type="ECO:0000256" key="10">
    <source>
        <dbReference type="ARBA" id="ARBA00031800"/>
    </source>
</evidence>
<reference evidence="14 16" key="1">
    <citation type="submission" date="2017-09" db="EMBL/GenBank/DDBJ databases">
        <title>Genomics of the genus Arcobacter.</title>
        <authorList>
            <person name="Perez-Cataluna A."/>
            <person name="Figueras M.J."/>
            <person name="Salas-Masso N."/>
        </authorList>
    </citation>
    <scope>NUCLEOTIDE SEQUENCE [LARGE SCALE GENOMIC DNA]</scope>
    <source>
        <strain evidence="14 16">LMG 6621</strain>
    </source>
</reference>
<keyword evidence="7 11" id="KW-0274">FAD</keyword>
<organism evidence="13 15">
    <name type="scientific">Aliarcobacter skirrowii CCUG 10374</name>
    <dbReference type="NCBI Taxonomy" id="1032239"/>
    <lineage>
        <taxon>Bacteria</taxon>
        <taxon>Pseudomonadati</taxon>
        <taxon>Campylobacterota</taxon>
        <taxon>Epsilonproteobacteria</taxon>
        <taxon>Campylobacterales</taxon>
        <taxon>Arcobacteraceae</taxon>
        <taxon>Aliarcobacter</taxon>
    </lineage>
</organism>
<dbReference type="GO" id="GO:0005829">
    <property type="term" value="C:cytosol"/>
    <property type="evidence" value="ECO:0007669"/>
    <property type="project" value="TreeGrafter"/>
</dbReference>
<evidence type="ECO:0000256" key="2">
    <source>
        <dbReference type="ARBA" id="ARBA00003717"/>
    </source>
</evidence>
<dbReference type="NCBIfam" id="TIGR00136">
    <property type="entry name" value="mnmG_gidA"/>
    <property type="match status" value="1"/>
</dbReference>
<evidence type="ECO:0000256" key="4">
    <source>
        <dbReference type="ARBA" id="ARBA00020461"/>
    </source>
</evidence>
<dbReference type="Proteomes" id="UP000262029">
    <property type="component" value="Chromosome"/>
</dbReference>
<dbReference type="InterPro" id="IPR040131">
    <property type="entry name" value="MnmG_N"/>
</dbReference>
<dbReference type="InterPro" id="IPR002218">
    <property type="entry name" value="MnmG-rel"/>
</dbReference>
<keyword evidence="8 11" id="KW-0520">NAD</keyword>
<keyword evidence="6 11" id="KW-0819">tRNA processing</keyword>
<evidence type="ECO:0000256" key="1">
    <source>
        <dbReference type="ARBA" id="ARBA00001974"/>
    </source>
</evidence>
<comment type="similarity">
    <text evidence="3 11">Belongs to the MnmG family.</text>
</comment>
<protein>
    <recommendedName>
        <fullName evidence="4 11">tRNA uridine 5-carboxymethylaminomethyl modification enzyme MnmG</fullName>
    </recommendedName>
    <alternativeName>
        <fullName evidence="10 11">Glucose-inhibited division protein A</fullName>
    </alternativeName>
</protein>
<evidence type="ECO:0000313" key="16">
    <source>
        <dbReference type="Proteomes" id="UP000290580"/>
    </source>
</evidence>
<dbReference type="GO" id="GO:0030488">
    <property type="term" value="P:tRNA methylation"/>
    <property type="evidence" value="ECO:0007669"/>
    <property type="project" value="TreeGrafter"/>
</dbReference>
<feature type="binding site" evidence="11">
    <location>
        <begin position="9"/>
        <end position="14"/>
    </location>
    <ligand>
        <name>FAD</name>
        <dbReference type="ChEBI" id="CHEBI:57692"/>
    </ligand>
</feature>
<evidence type="ECO:0000256" key="3">
    <source>
        <dbReference type="ARBA" id="ARBA00007653"/>
    </source>
</evidence>
<proteinExistence type="inferred from homology"/>
<dbReference type="Proteomes" id="UP000290580">
    <property type="component" value="Unassembled WGS sequence"/>
</dbReference>
<reference evidence="13 15" key="2">
    <citation type="submission" date="2018-08" db="EMBL/GenBank/DDBJ databases">
        <title>Complete genome of the Arcobacter skirrowii type strain LMG 6621.</title>
        <authorList>
            <person name="Miller W.G."/>
            <person name="Yee E."/>
            <person name="Bono J.L."/>
        </authorList>
    </citation>
    <scope>NUCLEOTIDE SEQUENCE [LARGE SCALE GENOMIC DNA]</scope>
    <source>
        <strain evidence="13 15">CCUG 10374</strain>
    </source>
</reference>
<dbReference type="EMBL" id="NXIC01000007">
    <property type="protein sequence ID" value="RXI25108.1"/>
    <property type="molecule type" value="Genomic_DNA"/>
</dbReference>
<dbReference type="Pfam" id="PF21680">
    <property type="entry name" value="GIDA_C_1st"/>
    <property type="match status" value="1"/>
</dbReference>
<accession>A0AAD0WPF9</accession>
<dbReference type="HAMAP" id="MF_00129">
    <property type="entry name" value="MnmG_GidA"/>
    <property type="match status" value="1"/>
</dbReference>
<evidence type="ECO:0000259" key="12">
    <source>
        <dbReference type="SMART" id="SM01228"/>
    </source>
</evidence>
<feature type="binding site" evidence="11">
    <location>
        <position position="121"/>
    </location>
    <ligand>
        <name>FAD</name>
        <dbReference type="ChEBI" id="CHEBI:57692"/>
    </ligand>
</feature>
<dbReference type="GO" id="GO:0002098">
    <property type="term" value="P:tRNA wobble uridine modification"/>
    <property type="evidence" value="ECO:0007669"/>
    <property type="project" value="InterPro"/>
</dbReference>
<feature type="binding site" evidence="11">
    <location>
        <position position="176"/>
    </location>
    <ligand>
        <name>FAD</name>
        <dbReference type="ChEBI" id="CHEBI:57692"/>
    </ligand>
</feature>
<evidence type="ECO:0000256" key="9">
    <source>
        <dbReference type="ARBA" id="ARBA00025948"/>
    </source>
</evidence>
<evidence type="ECO:0000256" key="5">
    <source>
        <dbReference type="ARBA" id="ARBA00022630"/>
    </source>
</evidence>
<evidence type="ECO:0000256" key="6">
    <source>
        <dbReference type="ARBA" id="ARBA00022694"/>
    </source>
</evidence>
<dbReference type="GO" id="GO:0050660">
    <property type="term" value="F:flavin adenine dinucleotide binding"/>
    <property type="evidence" value="ECO:0007669"/>
    <property type="project" value="UniProtKB-UniRule"/>
</dbReference>
<dbReference type="InterPro" id="IPR044920">
    <property type="entry name" value="MnmG_C_subdom_sf"/>
</dbReference>
<comment type="function">
    <text evidence="2 11">NAD-binding protein involved in the addition of a carboxymethylaminomethyl (cmnm) group at the wobble position (U34) of certain tRNAs, forming tRNA-cmnm(5)s(2)U34.</text>
</comment>
<dbReference type="PANTHER" id="PTHR11806">
    <property type="entry name" value="GLUCOSE INHIBITED DIVISION PROTEIN A"/>
    <property type="match status" value="1"/>
</dbReference>
<evidence type="ECO:0000313" key="15">
    <source>
        <dbReference type="Proteomes" id="UP000262029"/>
    </source>
</evidence>
<dbReference type="SMART" id="SM01228">
    <property type="entry name" value="GIDA_assoc_3"/>
    <property type="match status" value="1"/>
</dbReference>
<feature type="binding site" evidence="11">
    <location>
        <begin position="270"/>
        <end position="284"/>
    </location>
    <ligand>
        <name>NAD(+)</name>
        <dbReference type="ChEBI" id="CHEBI:57540"/>
    </ligand>
</feature>
<dbReference type="Gene3D" id="3.50.50.60">
    <property type="entry name" value="FAD/NAD(P)-binding domain"/>
    <property type="match status" value="2"/>
</dbReference>
<feature type="domain" description="tRNA uridine 5-carboxymethylaminomethyl modification enzyme C-terminal subdomain" evidence="12">
    <location>
        <begin position="542"/>
        <end position="613"/>
    </location>
</feature>
<dbReference type="PROSITE" id="PS01280">
    <property type="entry name" value="GIDA_1"/>
    <property type="match status" value="1"/>
</dbReference>
<comment type="cofactor">
    <cofactor evidence="1 11">
        <name>FAD</name>
        <dbReference type="ChEBI" id="CHEBI:57692"/>
    </cofactor>
</comment>
<comment type="subunit">
    <text evidence="9 11">Homodimer. Heterotetramer of two MnmE and two MnmG subunits.</text>
</comment>
<evidence type="ECO:0000256" key="8">
    <source>
        <dbReference type="ARBA" id="ARBA00023027"/>
    </source>
</evidence>
<feature type="binding site" evidence="11">
    <location>
        <position position="367"/>
    </location>
    <ligand>
        <name>FAD</name>
        <dbReference type="ChEBI" id="CHEBI:57692"/>
    </ligand>
</feature>
<keyword evidence="16" id="KW-1185">Reference proteome</keyword>
<evidence type="ECO:0000313" key="14">
    <source>
        <dbReference type="EMBL" id="RXI25108.1"/>
    </source>
</evidence>
<dbReference type="InterPro" id="IPR036188">
    <property type="entry name" value="FAD/NAD-bd_sf"/>
</dbReference>
<dbReference type="FunFam" id="3.50.50.60:FF:000002">
    <property type="entry name" value="tRNA uridine 5-carboxymethylaminomethyl modification enzyme MnmG"/>
    <property type="match status" value="1"/>
</dbReference>
<dbReference type="Gene3D" id="1.10.10.1800">
    <property type="entry name" value="tRNA uridine 5-carboxymethylaminomethyl modification enzyme MnmG/GidA"/>
    <property type="match status" value="1"/>
</dbReference>
<dbReference type="GeneID" id="61751695"/>
<dbReference type="PANTHER" id="PTHR11806:SF0">
    <property type="entry name" value="PROTEIN MTO1 HOMOLOG, MITOCHONDRIAL"/>
    <property type="match status" value="1"/>
</dbReference>
<sequence length="624" mass="69960">MQYDIIVVGAGHAGIEAALAGARLGKKTLLITMLVEQIGAASCNPAIGGLAKGHLVKELDALGGEMGLCTDASGIQFRVLNGSKGAAVQGTRAQIDMDEYKEYMRKVCHNTPNLDIYQDEVTSLIVENSEVLGVKTKLGEEFRSLKTILTTGTFMRGLIHIGENTYEAGRAWELPSTTLSIQLKELGLNVGRLKTGTPSRLDANSIDFSVMETHGGDVKPTPFSFRTSKKDFNPTQYPCYVTYTNLSTHELIAANFHRAPIYTGQIQGSGPRYCPSIEDKVKRFSERERHQLFLEPQTAKCTEYYINGMSSSLPIEIQKQMIASVKGLENARVIRYGYAIEYDYVDPTELKHTLETKKIKNLYHAGQINATTGYEEAAAQGLMASINASLAIDGKEPFILRRDEAYIGVLIDDLVTKGTHEPYRMFTSRAEYRLLLREENADIRLSQYGHELGLIDDETFAKVENKRKVLEDAINYMANTWITSKKETLELLESIGEEKINDKVLLVDLIGRNTIDIEKLDILVPSLKELDDYLKEQIIVEAKYYRYIQKQQKQIEKMKKMLKLNIPENFSYKGLPGLSNEVIEKLEKHRPPTLYNASLISGVTPAALDIIHLNLNRFVTSNKK</sequence>
<evidence type="ECO:0000313" key="13">
    <source>
        <dbReference type="EMBL" id="AXX85721.1"/>
    </source>
</evidence>
<evidence type="ECO:0000256" key="7">
    <source>
        <dbReference type="ARBA" id="ARBA00022827"/>
    </source>
</evidence>